<feature type="transmembrane region" description="Helical" evidence="10">
    <location>
        <begin position="29"/>
        <end position="47"/>
    </location>
</feature>
<sequence length="554" mass="59246">MHIGEVFLLLGGSLAVTAFARWREWPAPLLVMGVAFIVSVIPAVPEIDVDGELVLTLVLPPLLYSAALDVTYLNFRRSIRQIRRLGIGLPIGTAAAVGLVVWLIAPSLGLPMALLVGAIVAPSDAVSAAAVGRRLGLPRRVMTVISGESLVNDATSITLFRTFAAIVAGATVTWLDGIGSFLIAVALGTALGLLIGWLVTLVRTRLDDPAVLGTISLLVPFAAYAISERLGGSGVLAVVAAGILIGYNAPKTSYATRQQERPLWQSVDVLLEGLVFALIGLQLSPAITDVLSSPLGLGLNIGLALAVLVTVIAVRIAWVFGGYALARGVGGWLAPRWAARGRRYHLEPRLSPSELTVISWAGMRGVVTLATATAIPTAAGDPTAASTVFLIAFVVTVGTLLVQSTTLPLLIRRLGVVADDEREQDRTEIRAVLRRSTKAGLEYIESRREAWRERYGAELADRVIDRFEKRVRADASKTLQLAGDDDQAPAGSHDEFAELNRNWIAARRAIVLEERDAGNLNEEVMRELLFSLDAEELAFDSRTAVRADARGEMT</sequence>
<feature type="domain" description="Cation/H+ exchanger transmembrane" evidence="11">
    <location>
        <begin position="25"/>
        <end position="411"/>
    </location>
</feature>
<feature type="transmembrane region" description="Helical" evidence="10">
    <location>
        <begin position="384"/>
        <end position="402"/>
    </location>
</feature>
<evidence type="ECO:0000313" key="12">
    <source>
        <dbReference type="EMBL" id="MDQ0892984.1"/>
    </source>
</evidence>
<keyword evidence="7" id="KW-0406">Ion transport</keyword>
<evidence type="ECO:0000313" key="13">
    <source>
        <dbReference type="Proteomes" id="UP001239083"/>
    </source>
</evidence>
<evidence type="ECO:0000256" key="4">
    <source>
        <dbReference type="ARBA" id="ARBA00022692"/>
    </source>
</evidence>
<keyword evidence="3" id="KW-1003">Cell membrane</keyword>
<dbReference type="Proteomes" id="UP001239083">
    <property type="component" value="Unassembled WGS sequence"/>
</dbReference>
<keyword evidence="5 10" id="KW-1133">Transmembrane helix</keyword>
<feature type="transmembrane region" description="Helical" evidence="10">
    <location>
        <begin position="232"/>
        <end position="250"/>
    </location>
</feature>
<evidence type="ECO:0000256" key="9">
    <source>
        <dbReference type="ARBA" id="ARBA00023201"/>
    </source>
</evidence>
<keyword evidence="6" id="KW-0915">Sodium</keyword>
<proteinExistence type="predicted"/>
<organism evidence="12 13">
    <name type="scientific">Agromyces ramosus</name>
    <dbReference type="NCBI Taxonomy" id="33879"/>
    <lineage>
        <taxon>Bacteria</taxon>
        <taxon>Bacillati</taxon>
        <taxon>Actinomycetota</taxon>
        <taxon>Actinomycetes</taxon>
        <taxon>Micrococcales</taxon>
        <taxon>Microbacteriaceae</taxon>
        <taxon>Agromyces</taxon>
    </lineage>
</organism>
<keyword evidence="2" id="KW-0813">Transport</keyword>
<dbReference type="InterPro" id="IPR006153">
    <property type="entry name" value="Cation/H_exchanger_TM"/>
</dbReference>
<feature type="transmembrane region" description="Helical" evidence="10">
    <location>
        <begin position="85"/>
        <end position="105"/>
    </location>
</feature>
<dbReference type="PANTHER" id="PTHR10110:SF86">
    <property type="entry name" value="SODIUM_HYDROGEN EXCHANGER 7"/>
    <property type="match status" value="1"/>
</dbReference>
<evidence type="ECO:0000256" key="2">
    <source>
        <dbReference type="ARBA" id="ARBA00022448"/>
    </source>
</evidence>
<keyword evidence="9" id="KW-0739">Sodium transport</keyword>
<dbReference type="RefSeq" id="WP_307039037.1">
    <property type="nucleotide sequence ID" value="NZ_JAUSYY010000001.1"/>
</dbReference>
<dbReference type="InterPro" id="IPR018422">
    <property type="entry name" value="Cation/H_exchanger_CPA1"/>
</dbReference>
<comment type="subcellular location">
    <subcellularLocation>
        <location evidence="1">Cell membrane</location>
        <topology evidence="1">Multi-pass membrane protein</topology>
    </subcellularLocation>
</comment>
<keyword evidence="13" id="KW-1185">Reference proteome</keyword>
<dbReference type="PANTHER" id="PTHR10110">
    <property type="entry name" value="SODIUM/HYDROGEN EXCHANGER"/>
    <property type="match status" value="1"/>
</dbReference>
<feature type="transmembrane region" description="Helical" evidence="10">
    <location>
        <begin position="153"/>
        <end position="175"/>
    </location>
</feature>
<evidence type="ECO:0000256" key="10">
    <source>
        <dbReference type="SAM" id="Phobius"/>
    </source>
</evidence>
<feature type="transmembrane region" description="Helical" evidence="10">
    <location>
        <begin position="111"/>
        <end position="132"/>
    </location>
</feature>
<evidence type="ECO:0000259" key="11">
    <source>
        <dbReference type="Pfam" id="PF00999"/>
    </source>
</evidence>
<gene>
    <name evidence="12" type="ORF">QFZ26_000539</name>
</gene>
<feature type="transmembrane region" description="Helical" evidence="10">
    <location>
        <begin position="301"/>
        <end position="334"/>
    </location>
</feature>
<keyword evidence="4 10" id="KW-0812">Transmembrane</keyword>
<evidence type="ECO:0000256" key="5">
    <source>
        <dbReference type="ARBA" id="ARBA00022989"/>
    </source>
</evidence>
<protein>
    <submittedName>
        <fullName evidence="12">Na+/H+ antiporter</fullName>
    </submittedName>
</protein>
<evidence type="ECO:0000256" key="6">
    <source>
        <dbReference type="ARBA" id="ARBA00023053"/>
    </source>
</evidence>
<feature type="transmembrane region" description="Helical" evidence="10">
    <location>
        <begin position="181"/>
        <end position="202"/>
    </location>
</feature>
<accession>A0ABU0R4I7</accession>
<evidence type="ECO:0000256" key="3">
    <source>
        <dbReference type="ARBA" id="ARBA00022475"/>
    </source>
</evidence>
<evidence type="ECO:0000256" key="1">
    <source>
        <dbReference type="ARBA" id="ARBA00004651"/>
    </source>
</evidence>
<dbReference type="Pfam" id="PF00999">
    <property type="entry name" value="Na_H_Exchanger"/>
    <property type="match status" value="1"/>
</dbReference>
<comment type="caution">
    <text evidence="12">The sequence shown here is derived from an EMBL/GenBank/DDBJ whole genome shotgun (WGS) entry which is preliminary data.</text>
</comment>
<feature type="transmembrane region" description="Helical" evidence="10">
    <location>
        <begin position="53"/>
        <end position="73"/>
    </location>
</feature>
<evidence type="ECO:0000256" key="8">
    <source>
        <dbReference type="ARBA" id="ARBA00023136"/>
    </source>
</evidence>
<name>A0ABU0R4I7_9MICO</name>
<keyword evidence="8 10" id="KW-0472">Membrane</keyword>
<feature type="transmembrane region" description="Helical" evidence="10">
    <location>
        <begin position="262"/>
        <end position="281"/>
    </location>
</feature>
<dbReference type="EMBL" id="JAUSYY010000001">
    <property type="protein sequence ID" value="MDQ0892984.1"/>
    <property type="molecule type" value="Genomic_DNA"/>
</dbReference>
<reference evidence="12 13" key="1">
    <citation type="submission" date="2023-07" db="EMBL/GenBank/DDBJ databases">
        <title>Comparative genomics of wheat-associated soil bacteria to identify genetic determinants of phenazine resistance.</title>
        <authorList>
            <person name="Mouncey N."/>
        </authorList>
    </citation>
    <scope>NUCLEOTIDE SEQUENCE [LARGE SCALE GENOMIC DNA]</scope>
    <source>
        <strain evidence="12 13">V3I3</strain>
    </source>
</reference>
<evidence type="ECO:0000256" key="7">
    <source>
        <dbReference type="ARBA" id="ARBA00023065"/>
    </source>
</evidence>
<feature type="transmembrane region" description="Helical" evidence="10">
    <location>
        <begin position="209"/>
        <end position="226"/>
    </location>
</feature>
<dbReference type="Gene3D" id="6.10.140.1330">
    <property type="match status" value="1"/>
</dbReference>